<evidence type="ECO:0000313" key="12">
    <source>
        <dbReference type="EMBL" id="QGZ41086.1"/>
    </source>
</evidence>
<keyword evidence="8" id="KW-0460">Magnesium</keyword>
<dbReference type="GO" id="GO:0009236">
    <property type="term" value="P:cobalamin biosynthetic process"/>
    <property type="evidence" value="ECO:0007669"/>
    <property type="project" value="UniProtKB-KW"/>
</dbReference>
<proteinExistence type="inferred from homology"/>
<protein>
    <submittedName>
        <fullName evidence="12">Cobyrinate a,c-diamide synthase</fullName>
    </submittedName>
    <submittedName>
        <fullName evidence="13">Cobyrinic acid a,c-diamide synthase</fullName>
    </submittedName>
</protein>
<evidence type="ECO:0000256" key="5">
    <source>
        <dbReference type="ARBA" id="ARBA00022598"/>
    </source>
</evidence>
<evidence type="ECO:0000256" key="8">
    <source>
        <dbReference type="ARBA" id="ARBA00022842"/>
    </source>
</evidence>
<gene>
    <name evidence="12" type="ORF">GO485_19835</name>
    <name evidence="13" type="ORF">IP92_05914</name>
</gene>
<name>A0A562P6Y7_9BURK</name>
<comment type="cofactor">
    <cofactor evidence="1">
        <name>Mg(2+)</name>
        <dbReference type="ChEBI" id="CHEBI:18420"/>
    </cofactor>
</comment>
<dbReference type="Proteomes" id="UP000437862">
    <property type="component" value="Chromosome"/>
</dbReference>
<accession>A0A562P6Y7</accession>
<dbReference type="EMBL" id="VLKW01000023">
    <property type="protein sequence ID" value="TWI40151.1"/>
    <property type="molecule type" value="Genomic_DNA"/>
</dbReference>
<evidence type="ECO:0000256" key="7">
    <source>
        <dbReference type="ARBA" id="ARBA00022840"/>
    </source>
</evidence>
<keyword evidence="9" id="KW-0315">Glutamine amidotransferase</keyword>
<dbReference type="GO" id="GO:0042242">
    <property type="term" value="F:cobyrinic acid a,c-diamide synthase activity"/>
    <property type="evidence" value="ECO:0007669"/>
    <property type="project" value="InterPro"/>
</dbReference>
<dbReference type="SUPFAM" id="SSF52540">
    <property type="entry name" value="P-loop containing nucleoside triphosphate hydrolases"/>
    <property type="match status" value="1"/>
</dbReference>
<sequence length="429" mass="44831">MGARAVLIAAVASGQGKTTVTAALARKLARAGRRVRVFKCGPDFIDPMILGRASGAPVESLDLWMVGRERCHQLLAQAAEDVDDILIEGVMGLYDGTPSAADLAREFRVPVLAVIDAGAMAQTAGALVHGLRDYGPVNMAGVIANRVGSAGHAAMVKASLRDIPLFAALPKQARSLPERHLGLVLPDEVAGVDAILDELADQLAFDEAAWDTLPPVQFDTPAPASPILPALAGKTVAIARDQAFVFVYAANLAVLHQLGASIVHFSPLADEPVPEQADAVYLPGGYPELHAPRLAQAHSWRASIRAAHADGVPILAECGGMMALADTLDDGAGQWPMAGLLPGHVVVQKRLAGLGAQAMPAVQGIVRGHTFHYSRLETDAPAACHTTKHPSGAEGEAVYRIGSLTASYFHGYFPSNPAAVAALFSRSQP</sequence>
<feature type="domain" description="CobB/CobQ-like glutamine amidotransferase" evidence="11">
    <location>
        <begin position="235"/>
        <end position="416"/>
    </location>
</feature>
<dbReference type="RefSeq" id="WP_145882247.1">
    <property type="nucleotide sequence ID" value="NZ_CP046904.1"/>
</dbReference>
<evidence type="ECO:0000313" key="13">
    <source>
        <dbReference type="EMBL" id="TWI40151.1"/>
    </source>
</evidence>
<dbReference type="InterPro" id="IPR004484">
    <property type="entry name" value="CbiA/CobB_synth"/>
</dbReference>
<keyword evidence="4" id="KW-0169">Cobalamin biosynthesis</keyword>
<dbReference type="InterPro" id="IPR002586">
    <property type="entry name" value="CobQ/CobB/MinD/ParA_Nub-bd_dom"/>
</dbReference>
<dbReference type="Gene3D" id="3.40.50.880">
    <property type="match status" value="1"/>
</dbReference>
<keyword evidence="15" id="KW-1185">Reference proteome</keyword>
<evidence type="ECO:0000259" key="11">
    <source>
        <dbReference type="Pfam" id="PF07685"/>
    </source>
</evidence>
<evidence type="ECO:0000256" key="3">
    <source>
        <dbReference type="ARBA" id="ARBA00006205"/>
    </source>
</evidence>
<dbReference type="Pfam" id="PF01656">
    <property type="entry name" value="CbiA"/>
    <property type="match status" value="1"/>
</dbReference>
<reference evidence="13" key="2">
    <citation type="submission" date="2019-07" db="EMBL/GenBank/DDBJ databases">
        <authorList>
            <person name="Whitman W."/>
            <person name="Huntemann M."/>
            <person name="Clum A."/>
            <person name="Pillay M."/>
            <person name="Palaniappan K."/>
            <person name="Varghese N."/>
            <person name="Mikhailova N."/>
            <person name="Stamatis D."/>
            <person name="Reddy T."/>
            <person name="Daum C."/>
            <person name="Shapiro N."/>
            <person name="Ivanova N."/>
            <person name="Kyrpides N."/>
            <person name="Woyke T."/>
        </authorList>
    </citation>
    <scope>NUCLEOTIDE SEQUENCE</scope>
    <source>
        <strain evidence="13">CGMCC 1.10685</strain>
    </source>
</reference>
<evidence type="ECO:0000259" key="10">
    <source>
        <dbReference type="Pfam" id="PF01656"/>
    </source>
</evidence>
<evidence type="ECO:0000313" key="15">
    <source>
        <dbReference type="Proteomes" id="UP000437862"/>
    </source>
</evidence>
<dbReference type="SUPFAM" id="SSF52317">
    <property type="entry name" value="Class I glutamine amidotransferase-like"/>
    <property type="match status" value="1"/>
</dbReference>
<dbReference type="OrthoDB" id="9764035at2"/>
<reference evidence="12 15" key="3">
    <citation type="submission" date="2019-12" db="EMBL/GenBank/DDBJ databases">
        <title>Draft Genome Sequences of Six Type Strains of the Genus Massilia.</title>
        <authorList>
            <person name="Miess H."/>
            <person name="Frediansyah A."/>
            <person name="Goeker M."/>
            <person name="Gross H."/>
        </authorList>
    </citation>
    <scope>NUCLEOTIDE SEQUENCE [LARGE SCALE GENOMIC DNA]</scope>
    <source>
        <strain evidence="12 15">DSM 26639</strain>
    </source>
</reference>
<dbReference type="AlphaFoldDB" id="A0A562P6Y7"/>
<dbReference type="InterPro" id="IPR029062">
    <property type="entry name" value="Class_I_gatase-like"/>
</dbReference>
<evidence type="ECO:0000256" key="6">
    <source>
        <dbReference type="ARBA" id="ARBA00022741"/>
    </source>
</evidence>
<dbReference type="NCBIfam" id="NF002204">
    <property type="entry name" value="PRK01077.1"/>
    <property type="match status" value="1"/>
</dbReference>
<dbReference type="GO" id="GO:0005524">
    <property type="term" value="F:ATP binding"/>
    <property type="evidence" value="ECO:0007669"/>
    <property type="project" value="UniProtKB-KW"/>
</dbReference>
<evidence type="ECO:0000256" key="4">
    <source>
        <dbReference type="ARBA" id="ARBA00022573"/>
    </source>
</evidence>
<dbReference type="CDD" id="cd03130">
    <property type="entry name" value="GATase1_CobB"/>
    <property type="match status" value="1"/>
</dbReference>
<dbReference type="Pfam" id="PF07685">
    <property type="entry name" value="GATase_3"/>
    <property type="match status" value="1"/>
</dbReference>
<organism evidence="13 14">
    <name type="scientific">Pseudoduganella flava</name>
    <dbReference type="NCBI Taxonomy" id="871742"/>
    <lineage>
        <taxon>Bacteria</taxon>
        <taxon>Pseudomonadati</taxon>
        <taxon>Pseudomonadota</taxon>
        <taxon>Betaproteobacteria</taxon>
        <taxon>Burkholderiales</taxon>
        <taxon>Oxalobacteraceae</taxon>
        <taxon>Telluria group</taxon>
        <taxon>Pseudoduganella</taxon>
    </lineage>
</organism>
<dbReference type="InterPro" id="IPR027417">
    <property type="entry name" value="P-loop_NTPase"/>
</dbReference>
<keyword evidence="6" id="KW-0547">Nucleotide-binding</keyword>
<dbReference type="PANTHER" id="PTHR43873">
    <property type="entry name" value="COBYRINATE A,C-DIAMIDE SYNTHASE"/>
    <property type="match status" value="1"/>
</dbReference>
<dbReference type="Gene3D" id="3.40.50.300">
    <property type="entry name" value="P-loop containing nucleotide triphosphate hydrolases"/>
    <property type="match status" value="2"/>
</dbReference>
<evidence type="ECO:0000256" key="9">
    <source>
        <dbReference type="ARBA" id="ARBA00022962"/>
    </source>
</evidence>
<dbReference type="Proteomes" id="UP000315112">
    <property type="component" value="Unassembled WGS sequence"/>
</dbReference>
<dbReference type="InterPro" id="IPR011698">
    <property type="entry name" value="GATase_3"/>
</dbReference>
<comment type="pathway">
    <text evidence="2">Cofactor biosynthesis; adenosylcobalamin biosynthesis.</text>
</comment>
<keyword evidence="7" id="KW-0067">ATP-binding</keyword>
<comment type="similarity">
    <text evidence="3">Belongs to the CobB/CobQ family. CobQ subfamily.</text>
</comment>
<evidence type="ECO:0000313" key="14">
    <source>
        <dbReference type="Proteomes" id="UP000315112"/>
    </source>
</evidence>
<keyword evidence="5" id="KW-0436">Ligase</keyword>
<dbReference type="NCBIfam" id="TIGR00379">
    <property type="entry name" value="cobB"/>
    <property type="match status" value="1"/>
</dbReference>
<dbReference type="EMBL" id="CP046904">
    <property type="protein sequence ID" value="QGZ41086.1"/>
    <property type="molecule type" value="Genomic_DNA"/>
</dbReference>
<dbReference type="PANTHER" id="PTHR43873:SF1">
    <property type="entry name" value="COBYRINATE A,C-DIAMIDE SYNTHASE"/>
    <property type="match status" value="1"/>
</dbReference>
<evidence type="ECO:0000256" key="2">
    <source>
        <dbReference type="ARBA" id="ARBA00004953"/>
    </source>
</evidence>
<evidence type="ECO:0000256" key="1">
    <source>
        <dbReference type="ARBA" id="ARBA00001946"/>
    </source>
</evidence>
<reference evidence="13 14" key="1">
    <citation type="journal article" date="2015" name="Stand. Genomic Sci.">
        <title>Genomic Encyclopedia of Bacterial and Archaeal Type Strains, Phase III: the genomes of soil and plant-associated and newly described type strains.</title>
        <authorList>
            <person name="Whitman W.B."/>
            <person name="Woyke T."/>
            <person name="Klenk H.P."/>
            <person name="Zhou Y."/>
            <person name="Lilburn T.G."/>
            <person name="Beck B.J."/>
            <person name="De Vos P."/>
            <person name="Vandamme P."/>
            <person name="Eisen J.A."/>
            <person name="Garrity G."/>
            <person name="Hugenholtz P."/>
            <person name="Kyrpides N.C."/>
        </authorList>
    </citation>
    <scope>NUCLEOTIDE SEQUENCE [LARGE SCALE GENOMIC DNA]</scope>
    <source>
        <strain evidence="13 14">CGMCC 1.10685</strain>
    </source>
</reference>
<feature type="domain" description="CobQ/CobB/MinD/ParA nucleotide binding" evidence="10">
    <location>
        <begin position="7"/>
        <end position="173"/>
    </location>
</feature>
<dbReference type="PROSITE" id="PS51274">
    <property type="entry name" value="GATASE_COBBQ"/>
    <property type="match status" value="1"/>
</dbReference>